<feature type="transmembrane region" description="Helical" evidence="7">
    <location>
        <begin position="177"/>
        <end position="197"/>
    </location>
</feature>
<feature type="transmembrane region" description="Helical" evidence="7">
    <location>
        <begin position="120"/>
        <end position="138"/>
    </location>
</feature>
<feature type="transmembrane region" description="Helical" evidence="7">
    <location>
        <begin position="291"/>
        <end position="309"/>
    </location>
</feature>
<comment type="subcellular location">
    <subcellularLocation>
        <location evidence="1">Cell membrane</location>
        <topology evidence="1">Multi-pass membrane protein</topology>
    </subcellularLocation>
</comment>
<dbReference type="Pfam" id="PF07690">
    <property type="entry name" value="MFS_1"/>
    <property type="match status" value="1"/>
</dbReference>
<dbReference type="PANTHER" id="PTHR12778:SF10">
    <property type="entry name" value="MAJOR FACILITATOR SUPERFAMILY DOMAIN-CONTAINING PROTEIN 3"/>
    <property type="match status" value="1"/>
</dbReference>
<feature type="compositionally biased region" description="Polar residues" evidence="6">
    <location>
        <begin position="21"/>
        <end position="39"/>
    </location>
</feature>
<keyword evidence="10" id="KW-1185">Reference proteome</keyword>
<feature type="transmembrane region" description="Helical" evidence="7">
    <location>
        <begin position="381"/>
        <end position="406"/>
    </location>
</feature>
<feature type="transmembrane region" description="Helical" evidence="7">
    <location>
        <begin position="150"/>
        <end position="171"/>
    </location>
</feature>
<feature type="transmembrane region" description="Helical" evidence="7">
    <location>
        <begin position="321"/>
        <end position="344"/>
    </location>
</feature>
<feature type="transmembrane region" description="Helical" evidence="7">
    <location>
        <begin position="445"/>
        <end position="467"/>
    </location>
</feature>
<feature type="transmembrane region" description="Helical" evidence="7">
    <location>
        <begin position="243"/>
        <end position="263"/>
    </location>
</feature>
<feature type="transmembrane region" description="Helical" evidence="7">
    <location>
        <begin position="418"/>
        <end position="439"/>
    </location>
</feature>
<dbReference type="InterPro" id="IPR020846">
    <property type="entry name" value="MFS_dom"/>
</dbReference>
<evidence type="ECO:0000259" key="8">
    <source>
        <dbReference type="PROSITE" id="PS50850"/>
    </source>
</evidence>
<dbReference type="Gene3D" id="1.20.1250.20">
    <property type="entry name" value="MFS general substrate transporter like domains"/>
    <property type="match status" value="1"/>
</dbReference>
<evidence type="ECO:0000256" key="2">
    <source>
        <dbReference type="ARBA" id="ARBA00022448"/>
    </source>
</evidence>
<reference evidence="9 10" key="1">
    <citation type="submission" date="2018-09" db="EMBL/GenBank/DDBJ databases">
        <title>YIM PH 21725 draft genome.</title>
        <authorList>
            <person name="Miao C."/>
        </authorList>
    </citation>
    <scope>NUCLEOTIDE SEQUENCE [LARGE SCALE GENOMIC DNA]</scope>
    <source>
        <strain evidence="10">YIM PH21725</strain>
    </source>
</reference>
<feature type="transmembrane region" description="Helical" evidence="7">
    <location>
        <begin position="356"/>
        <end position="375"/>
    </location>
</feature>
<organism evidence="9 10">
    <name type="scientific">Amycolatopsis panacis</name>
    <dbReference type="NCBI Taxonomy" id="2340917"/>
    <lineage>
        <taxon>Bacteria</taxon>
        <taxon>Bacillati</taxon>
        <taxon>Actinomycetota</taxon>
        <taxon>Actinomycetes</taxon>
        <taxon>Pseudonocardiales</taxon>
        <taxon>Pseudonocardiaceae</taxon>
        <taxon>Amycolatopsis</taxon>
    </lineage>
</organism>
<keyword evidence="3 7" id="KW-0812">Transmembrane</keyword>
<dbReference type="SUPFAM" id="SSF103473">
    <property type="entry name" value="MFS general substrate transporter"/>
    <property type="match status" value="1"/>
</dbReference>
<protein>
    <submittedName>
        <fullName evidence="9">MFS transporter</fullName>
    </submittedName>
</protein>
<feature type="transmembrane region" description="Helical" evidence="7">
    <location>
        <begin position="82"/>
        <end position="100"/>
    </location>
</feature>
<feature type="region of interest" description="Disordered" evidence="6">
    <location>
        <begin position="1"/>
        <end position="71"/>
    </location>
</feature>
<gene>
    <name evidence="9" type="ORF">D5S19_30915</name>
</gene>
<keyword evidence="2" id="KW-0813">Transport</keyword>
<evidence type="ECO:0000256" key="1">
    <source>
        <dbReference type="ARBA" id="ARBA00004651"/>
    </source>
</evidence>
<comment type="caution">
    <text evidence="9">The sequence shown here is derived from an EMBL/GenBank/DDBJ whole genome shotgun (WGS) entry which is preliminary data.</text>
</comment>
<dbReference type="InterPro" id="IPR011701">
    <property type="entry name" value="MFS"/>
</dbReference>
<keyword evidence="5 7" id="KW-0472">Membrane</keyword>
<dbReference type="EMBL" id="QZFV01000153">
    <property type="protein sequence ID" value="RJQ75842.1"/>
    <property type="molecule type" value="Genomic_DNA"/>
</dbReference>
<dbReference type="PROSITE" id="PS50850">
    <property type="entry name" value="MFS"/>
    <property type="match status" value="1"/>
</dbReference>
<evidence type="ECO:0000256" key="7">
    <source>
        <dbReference type="SAM" id="Phobius"/>
    </source>
</evidence>
<evidence type="ECO:0000256" key="4">
    <source>
        <dbReference type="ARBA" id="ARBA00022989"/>
    </source>
</evidence>
<name>A0A419HJ65_9PSEU</name>
<keyword evidence="4 7" id="KW-1133">Transmembrane helix</keyword>
<dbReference type="Proteomes" id="UP000285112">
    <property type="component" value="Unassembled WGS sequence"/>
</dbReference>
<feature type="transmembrane region" description="Helical" evidence="7">
    <location>
        <begin position="217"/>
        <end position="237"/>
    </location>
</feature>
<dbReference type="PANTHER" id="PTHR12778">
    <property type="entry name" value="SOLUTE CARRIER FAMILY 33 ACETYL-COA TRANSPORTER -RELATED"/>
    <property type="match status" value="1"/>
</dbReference>
<evidence type="ECO:0000313" key="10">
    <source>
        <dbReference type="Proteomes" id="UP000285112"/>
    </source>
</evidence>
<dbReference type="GO" id="GO:0005886">
    <property type="term" value="C:plasma membrane"/>
    <property type="evidence" value="ECO:0007669"/>
    <property type="project" value="UniProtKB-SubCell"/>
</dbReference>
<dbReference type="InterPro" id="IPR004752">
    <property type="entry name" value="AmpG_permease/AT-1"/>
</dbReference>
<evidence type="ECO:0000256" key="5">
    <source>
        <dbReference type="ARBA" id="ARBA00023136"/>
    </source>
</evidence>
<feature type="domain" description="Major facilitator superfamily (MFS) profile" evidence="8">
    <location>
        <begin position="80"/>
        <end position="471"/>
    </location>
</feature>
<evidence type="ECO:0000313" key="9">
    <source>
        <dbReference type="EMBL" id="RJQ75842.1"/>
    </source>
</evidence>
<dbReference type="InterPro" id="IPR036259">
    <property type="entry name" value="MFS_trans_sf"/>
</dbReference>
<proteinExistence type="predicted"/>
<dbReference type="GO" id="GO:0022857">
    <property type="term" value="F:transmembrane transporter activity"/>
    <property type="evidence" value="ECO:0007669"/>
    <property type="project" value="InterPro"/>
</dbReference>
<evidence type="ECO:0000256" key="3">
    <source>
        <dbReference type="ARBA" id="ARBA00022692"/>
    </source>
</evidence>
<dbReference type="AlphaFoldDB" id="A0A419HJ65"/>
<accession>A0A419HJ65</accession>
<evidence type="ECO:0000256" key="6">
    <source>
        <dbReference type="SAM" id="MobiDB-lite"/>
    </source>
</evidence>
<sequence length="483" mass="50647">MQTGQLGRPTPGQNIPRFRKQISTPDATRFPQQEPQSPHESAKEPPPPPGQTKSAGFRTSPPATAPPPGTLVIMKRRPAQRVYLLLGALWAGQSMAPGFLGLGGLTTILYQQGVSLEQLGAFQALTILGLVKFLWAPLVDRYGARRFGHYRSWLLVTQPAMTLAVAALIPLDPVGDLGGVTVLVLVLWVLMGTQDVATDALSIRLLDESGRGVANGIQTAAGFVGTILGSGAVLLVYDRIGWTAALLILVVATALPMLPVLRFREPAPVRPERNGLATLADLLRQPGVARWALILLPLPWAGIGGYFTLLNPMLLDAGWSLSQIGVVVTVFGSLVAIAGGLAAGPITARLGQRRSLLVFGIAQLIVVPGLFAVAYGHADPLFTTIIICLVHLVYAAATTAASTVSMDLCRPDSAGSDYTALSTVGTAVSFGVGAASTALAGTFGYPLLLAAAVVLLAVGVLATLLFFPKRGHIPETRHEISIA</sequence>